<name>A0A016UR91_9BILA</name>
<comment type="caution">
    <text evidence="1">The sequence shown here is derived from an EMBL/GenBank/DDBJ whole genome shotgun (WGS) entry which is preliminary data.</text>
</comment>
<reference evidence="2" key="1">
    <citation type="journal article" date="2015" name="Nat. Genet.">
        <title>The genome and transcriptome of the zoonotic hookworm Ancylostoma ceylanicum identify infection-specific gene families.</title>
        <authorList>
            <person name="Schwarz E.M."/>
            <person name="Hu Y."/>
            <person name="Antoshechkin I."/>
            <person name="Miller M.M."/>
            <person name="Sternberg P.W."/>
            <person name="Aroian R.V."/>
        </authorList>
    </citation>
    <scope>NUCLEOTIDE SEQUENCE</scope>
    <source>
        <strain evidence="2">HY135</strain>
    </source>
</reference>
<protein>
    <submittedName>
        <fullName evidence="1">Uncharacterized protein</fullName>
    </submittedName>
</protein>
<dbReference type="EMBL" id="JARK01001368">
    <property type="protein sequence ID" value="EYC17003.1"/>
    <property type="molecule type" value="Genomic_DNA"/>
</dbReference>
<organism evidence="1 2">
    <name type="scientific">Ancylostoma ceylanicum</name>
    <dbReference type="NCBI Taxonomy" id="53326"/>
    <lineage>
        <taxon>Eukaryota</taxon>
        <taxon>Metazoa</taxon>
        <taxon>Ecdysozoa</taxon>
        <taxon>Nematoda</taxon>
        <taxon>Chromadorea</taxon>
        <taxon>Rhabditida</taxon>
        <taxon>Rhabditina</taxon>
        <taxon>Rhabditomorpha</taxon>
        <taxon>Strongyloidea</taxon>
        <taxon>Ancylostomatidae</taxon>
        <taxon>Ancylostomatinae</taxon>
        <taxon>Ancylostoma</taxon>
    </lineage>
</organism>
<keyword evidence="2" id="KW-1185">Reference proteome</keyword>
<proteinExistence type="predicted"/>
<dbReference type="Proteomes" id="UP000024635">
    <property type="component" value="Unassembled WGS sequence"/>
</dbReference>
<accession>A0A016UR91</accession>
<evidence type="ECO:0000313" key="2">
    <source>
        <dbReference type="Proteomes" id="UP000024635"/>
    </source>
</evidence>
<evidence type="ECO:0000313" key="1">
    <source>
        <dbReference type="EMBL" id="EYC17003.1"/>
    </source>
</evidence>
<gene>
    <name evidence="1" type="primary">Acey_s0032.g2611</name>
    <name evidence="1" type="ORF">Y032_0032g2611</name>
</gene>
<dbReference type="AlphaFoldDB" id="A0A016UR91"/>
<sequence>MKTVRIALTATISARAAVPRKTHFHRSHHDRNVCSSRNFHAAATQPSGKAAAWRHAAFFSHGATQQLCDWVAWRLRGSFCYCRRLDCGDHENGCWARFRGLVHRTSYAVRARQHSTSTALSHVA</sequence>